<reference evidence="1" key="2">
    <citation type="journal article" date="2016" name="Mol. Ecol.">
        <title>Population genomics of the filarial nematode parasite Wuchereria bancrofti from mosquitoes.</title>
        <authorList>
            <person name="Small S.T."/>
            <person name="Reimer L.J."/>
            <person name="Tisch D.J."/>
            <person name="King C.L."/>
            <person name="Christensen B.M."/>
            <person name="Siba P.M."/>
            <person name="Kazura J.W."/>
            <person name="Serre D."/>
            <person name="Zimmerman P.A."/>
        </authorList>
    </citation>
    <scope>NUCLEOTIDE SEQUENCE</scope>
    <source>
        <strain evidence="1">pt0022</strain>
    </source>
</reference>
<dbReference type="AlphaFoldDB" id="A0AAF5PZY1"/>
<proteinExistence type="predicted"/>
<sequence length="32" mass="3944">MNYLHCFWLIEKIANFTCVKVRTVILKYRSPR</sequence>
<dbReference type="WBParaSite" id="mrna-Wban_08036">
    <property type="protein sequence ID" value="mrna-Wban_08036"/>
    <property type="gene ID" value="Wban_08036"/>
</dbReference>
<accession>A0AAF5PZY1</accession>
<dbReference type="Proteomes" id="UP000093561">
    <property type="component" value="Unassembled WGS sequence"/>
</dbReference>
<reference evidence="2" key="3">
    <citation type="submission" date="2024-02" db="UniProtKB">
        <authorList>
            <consortium name="WormBaseParasite"/>
        </authorList>
    </citation>
    <scope>IDENTIFICATION</scope>
    <source>
        <strain evidence="2">pt0022</strain>
    </source>
</reference>
<evidence type="ECO:0000313" key="1">
    <source>
        <dbReference type="Proteomes" id="UP000093561"/>
    </source>
</evidence>
<reference evidence="1" key="1">
    <citation type="submission" date="2015-03" db="EMBL/GenBank/DDBJ databases">
        <title>Wuchereria bancrofti Genome Sequencing Papua New Guinea Strain.</title>
        <authorList>
            <person name="Small S.T."/>
            <person name="Serre D."/>
            <person name="Zimmerman P.A."/>
        </authorList>
    </citation>
    <scope>NUCLEOTIDE SEQUENCE [LARGE SCALE GENOMIC DNA]</scope>
    <source>
        <strain evidence="1">pt0022</strain>
    </source>
</reference>
<protein>
    <submittedName>
        <fullName evidence="2">Uncharacterized protein</fullName>
    </submittedName>
</protein>
<evidence type="ECO:0000313" key="2">
    <source>
        <dbReference type="WBParaSite" id="mrna-Wban_08036"/>
    </source>
</evidence>
<organism evidence="1 2">
    <name type="scientific">Wuchereria bancrofti</name>
    <dbReference type="NCBI Taxonomy" id="6293"/>
    <lineage>
        <taxon>Eukaryota</taxon>
        <taxon>Metazoa</taxon>
        <taxon>Ecdysozoa</taxon>
        <taxon>Nematoda</taxon>
        <taxon>Chromadorea</taxon>
        <taxon>Rhabditida</taxon>
        <taxon>Spirurina</taxon>
        <taxon>Spiruromorpha</taxon>
        <taxon>Filarioidea</taxon>
        <taxon>Onchocercidae</taxon>
        <taxon>Wuchereria</taxon>
    </lineage>
</organism>
<name>A0AAF5PZY1_WUCBA</name>